<evidence type="ECO:0000256" key="5">
    <source>
        <dbReference type="ARBA" id="ARBA00022481"/>
    </source>
</evidence>
<keyword evidence="6" id="KW-0997">Cell inner membrane</keyword>
<keyword evidence="12" id="KW-1185">Reference proteome</keyword>
<dbReference type="AlphaFoldDB" id="A0A411HML9"/>
<evidence type="ECO:0000256" key="4">
    <source>
        <dbReference type="ARBA" id="ARBA00022475"/>
    </source>
</evidence>
<dbReference type="InterPro" id="IPR045584">
    <property type="entry name" value="Pilin-like"/>
</dbReference>
<evidence type="ECO:0000256" key="9">
    <source>
        <dbReference type="ARBA" id="ARBA00023136"/>
    </source>
</evidence>
<keyword evidence="7" id="KW-0812">Transmembrane</keyword>
<dbReference type="KEGG" id="xbc:ELE36_15940"/>
<evidence type="ECO:0000256" key="2">
    <source>
        <dbReference type="ARBA" id="ARBA00011084"/>
    </source>
</evidence>
<keyword evidence="8" id="KW-1133">Transmembrane helix</keyword>
<evidence type="ECO:0000256" key="8">
    <source>
        <dbReference type="ARBA" id="ARBA00022989"/>
    </source>
</evidence>
<dbReference type="OrthoDB" id="9794345at2"/>
<feature type="region of interest" description="Disordered" evidence="10">
    <location>
        <begin position="196"/>
        <end position="225"/>
    </location>
</feature>
<dbReference type="GO" id="GO:0015628">
    <property type="term" value="P:protein secretion by the type II secretion system"/>
    <property type="evidence" value="ECO:0007669"/>
    <property type="project" value="InterPro"/>
</dbReference>
<dbReference type="NCBIfam" id="TIGR02532">
    <property type="entry name" value="IV_pilin_GFxxxE"/>
    <property type="match status" value="1"/>
</dbReference>
<evidence type="ECO:0000256" key="6">
    <source>
        <dbReference type="ARBA" id="ARBA00022519"/>
    </source>
</evidence>
<gene>
    <name evidence="11" type="primary">gspJ</name>
    <name evidence="11" type="ORF">ELE36_15940</name>
</gene>
<reference evidence="11 12" key="1">
    <citation type="submission" date="2019-01" db="EMBL/GenBank/DDBJ databases">
        <title>Pseudolysobacter antarctica gen. nov., sp. nov., isolated from Fildes Peninsula, Antarctica.</title>
        <authorList>
            <person name="Wei Z."/>
            <person name="Peng F."/>
        </authorList>
    </citation>
    <scope>NUCLEOTIDE SEQUENCE [LARGE SCALE GENOMIC DNA]</scope>
    <source>
        <strain evidence="11 12">AQ6-296</strain>
    </source>
</reference>
<name>A0A411HML9_9GAMM</name>
<sequence>MKRIARGFSLMELLVALVIFSAMSALAYGALSGVARTRAELTRQQDDFAQLTRAVSIFERDLRQVAARPIRDNYGVPKPALIGTVDHIEFTRLGFANPQAEARSNLERVLYEFDDKKIKRGTFAVLDRAPGSTPQLIDLRSNVKSLQLRYLDNKGRWLDSWPTQDSTALQDLPRAIEFRIGTNEMGEISRLIEMPTSMPTSAPSSGVNGGGSSPTPVPLPVVGGK</sequence>
<protein>
    <recommendedName>
        <fullName evidence="3">Type II secretion system protein J</fullName>
    </recommendedName>
</protein>
<dbReference type="Pfam" id="PF07963">
    <property type="entry name" value="N_methyl"/>
    <property type="match status" value="1"/>
</dbReference>
<dbReference type="SUPFAM" id="SSF54523">
    <property type="entry name" value="Pili subunits"/>
    <property type="match status" value="1"/>
</dbReference>
<dbReference type="GO" id="GO:0015627">
    <property type="term" value="C:type II protein secretion system complex"/>
    <property type="evidence" value="ECO:0007669"/>
    <property type="project" value="InterPro"/>
</dbReference>
<organism evidence="11 12">
    <name type="scientific">Pseudolysobacter antarcticus</name>
    <dbReference type="NCBI Taxonomy" id="2511995"/>
    <lineage>
        <taxon>Bacteria</taxon>
        <taxon>Pseudomonadati</taxon>
        <taxon>Pseudomonadota</taxon>
        <taxon>Gammaproteobacteria</taxon>
        <taxon>Lysobacterales</taxon>
        <taxon>Rhodanobacteraceae</taxon>
        <taxon>Pseudolysobacter</taxon>
    </lineage>
</organism>
<dbReference type="InterPro" id="IPR010055">
    <property type="entry name" value="T2SS_protein-GspJ"/>
</dbReference>
<dbReference type="NCBIfam" id="TIGR01711">
    <property type="entry name" value="gspJ"/>
    <property type="match status" value="1"/>
</dbReference>
<feature type="compositionally biased region" description="Low complexity" evidence="10">
    <location>
        <begin position="196"/>
        <end position="206"/>
    </location>
</feature>
<dbReference type="EMBL" id="CP035704">
    <property type="protein sequence ID" value="QBB71725.1"/>
    <property type="molecule type" value="Genomic_DNA"/>
</dbReference>
<evidence type="ECO:0000256" key="10">
    <source>
        <dbReference type="SAM" id="MobiDB-lite"/>
    </source>
</evidence>
<keyword evidence="4" id="KW-1003">Cell membrane</keyword>
<accession>A0A411HML9</accession>
<evidence type="ECO:0000313" key="11">
    <source>
        <dbReference type="EMBL" id="QBB71725.1"/>
    </source>
</evidence>
<dbReference type="PANTHER" id="PTHR39583:SF2">
    <property type="entry name" value="TYPE II SECRETION SYSTEM PROTEIN J"/>
    <property type="match status" value="1"/>
</dbReference>
<dbReference type="Gene3D" id="3.10.610.10">
    <property type="entry name" value="GSPII I/J protein-like"/>
    <property type="match status" value="1"/>
</dbReference>
<keyword evidence="5" id="KW-0488">Methylation</keyword>
<evidence type="ECO:0000256" key="3">
    <source>
        <dbReference type="ARBA" id="ARBA00021539"/>
    </source>
</evidence>
<proteinExistence type="inferred from homology"/>
<dbReference type="GO" id="GO:0005886">
    <property type="term" value="C:plasma membrane"/>
    <property type="evidence" value="ECO:0007669"/>
    <property type="project" value="UniProtKB-SubCell"/>
</dbReference>
<evidence type="ECO:0000256" key="7">
    <source>
        <dbReference type="ARBA" id="ARBA00022692"/>
    </source>
</evidence>
<comment type="similarity">
    <text evidence="2">Belongs to the GSP J family.</text>
</comment>
<comment type="subcellular location">
    <subcellularLocation>
        <location evidence="1">Cell inner membrane</location>
        <topology evidence="1">Single-pass membrane protein</topology>
    </subcellularLocation>
</comment>
<evidence type="ECO:0000313" key="12">
    <source>
        <dbReference type="Proteomes" id="UP000291562"/>
    </source>
</evidence>
<dbReference type="Proteomes" id="UP000291562">
    <property type="component" value="Chromosome"/>
</dbReference>
<evidence type="ECO:0000256" key="1">
    <source>
        <dbReference type="ARBA" id="ARBA00004377"/>
    </source>
</evidence>
<keyword evidence="9" id="KW-0472">Membrane</keyword>
<dbReference type="PANTHER" id="PTHR39583">
    <property type="entry name" value="TYPE II SECRETION SYSTEM PROTEIN J-RELATED"/>
    <property type="match status" value="1"/>
</dbReference>
<dbReference type="Pfam" id="PF11612">
    <property type="entry name" value="T2SSJ"/>
    <property type="match status" value="1"/>
</dbReference>
<dbReference type="RefSeq" id="WP_129835008.1">
    <property type="nucleotide sequence ID" value="NZ_CP035704.1"/>
</dbReference>
<dbReference type="InterPro" id="IPR051621">
    <property type="entry name" value="T2SS_protein_J"/>
</dbReference>
<dbReference type="InterPro" id="IPR012902">
    <property type="entry name" value="N_methyl_site"/>
</dbReference>
<dbReference type="Gene3D" id="2.10.70.20">
    <property type="entry name" value="gspk-gspi-gspj complex like domains"/>
    <property type="match status" value="1"/>
</dbReference>